<organism>
    <name type="scientific">Branchiostoma floridae</name>
    <name type="common">Florida lancelet</name>
    <name type="synonym">Amphioxus</name>
    <dbReference type="NCBI Taxonomy" id="7739"/>
    <lineage>
        <taxon>Eukaryota</taxon>
        <taxon>Metazoa</taxon>
        <taxon>Chordata</taxon>
        <taxon>Cephalochordata</taxon>
        <taxon>Leptocardii</taxon>
        <taxon>Amphioxiformes</taxon>
        <taxon>Branchiostomatidae</taxon>
        <taxon>Branchiostoma</taxon>
    </lineage>
</organism>
<dbReference type="InParanoid" id="C3ZFW0"/>
<dbReference type="EMBL" id="GG666615">
    <property type="protein sequence ID" value="EEN48598.1"/>
    <property type="molecule type" value="Genomic_DNA"/>
</dbReference>
<name>C3ZFW0_BRAFL</name>
<gene>
    <name evidence="1" type="ORF">BRAFLDRAFT_68910</name>
</gene>
<dbReference type="AlphaFoldDB" id="C3ZFW0"/>
<protein>
    <submittedName>
        <fullName evidence="1">Uncharacterized protein</fullName>
    </submittedName>
</protein>
<sequence>MAAILEHPLVMEDPECSEVLRNVVQKGSLSLKPRLGMAMEMALLYNAAPSSDELIFMNPQKGKYINCNYKPEDLPNSSAMTVSSDNDFYILKTKGSEDKMQLSLFKYNHAEN</sequence>
<evidence type="ECO:0000313" key="1">
    <source>
        <dbReference type="EMBL" id="EEN48598.1"/>
    </source>
</evidence>
<proteinExistence type="predicted"/>
<reference evidence="1" key="1">
    <citation type="journal article" date="2008" name="Nature">
        <title>The amphioxus genome and the evolution of the chordate karyotype.</title>
        <authorList>
            <consortium name="US DOE Joint Genome Institute (JGI-PGF)"/>
            <person name="Putnam N.H."/>
            <person name="Butts T."/>
            <person name="Ferrier D.E.K."/>
            <person name="Furlong R.F."/>
            <person name="Hellsten U."/>
            <person name="Kawashima T."/>
            <person name="Robinson-Rechavi M."/>
            <person name="Shoguchi E."/>
            <person name="Terry A."/>
            <person name="Yu J.-K."/>
            <person name="Benito-Gutierrez E.L."/>
            <person name="Dubchak I."/>
            <person name="Garcia-Fernandez J."/>
            <person name="Gibson-Brown J.J."/>
            <person name="Grigoriev I.V."/>
            <person name="Horton A.C."/>
            <person name="de Jong P.J."/>
            <person name="Jurka J."/>
            <person name="Kapitonov V.V."/>
            <person name="Kohara Y."/>
            <person name="Kuroki Y."/>
            <person name="Lindquist E."/>
            <person name="Lucas S."/>
            <person name="Osoegawa K."/>
            <person name="Pennacchio L.A."/>
            <person name="Salamov A.A."/>
            <person name="Satou Y."/>
            <person name="Sauka-Spengler T."/>
            <person name="Schmutz J."/>
            <person name="Shin-I T."/>
            <person name="Toyoda A."/>
            <person name="Bronner-Fraser M."/>
            <person name="Fujiyama A."/>
            <person name="Holland L.Z."/>
            <person name="Holland P.W.H."/>
            <person name="Satoh N."/>
            <person name="Rokhsar D.S."/>
        </authorList>
    </citation>
    <scope>NUCLEOTIDE SEQUENCE [LARGE SCALE GENOMIC DNA]</scope>
    <source>
        <strain evidence="1">S238N-H82</strain>
        <tissue evidence="1">Testes</tissue>
    </source>
</reference>
<accession>C3ZFW0</accession>